<dbReference type="AlphaFoldDB" id="A0A6I6MLV5"/>
<name>A0A6I6MLV5_9CAUL</name>
<evidence type="ECO:0000313" key="3">
    <source>
        <dbReference type="Proteomes" id="UP000431269"/>
    </source>
</evidence>
<dbReference type="Proteomes" id="UP000431269">
    <property type="component" value="Chromosome"/>
</dbReference>
<keyword evidence="1" id="KW-0812">Transmembrane</keyword>
<feature type="transmembrane region" description="Helical" evidence="1">
    <location>
        <begin position="59"/>
        <end position="79"/>
    </location>
</feature>
<evidence type="ECO:0000313" key="2">
    <source>
        <dbReference type="EMBL" id="QGZ94206.1"/>
    </source>
</evidence>
<organism evidence="2 3">
    <name type="scientific">Terricaulis silvestris</name>
    <dbReference type="NCBI Taxonomy" id="2686094"/>
    <lineage>
        <taxon>Bacteria</taxon>
        <taxon>Pseudomonadati</taxon>
        <taxon>Pseudomonadota</taxon>
        <taxon>Alphaproteobacteria</taxon>
        <taxon>Caulobacterales</taxon>
        <taxon>Caulobacteraceae</taxon>
        <taxon>Terricaulis</taxon>
    </lineage>
</organism>
<evidence type="ECO:0000256" key="1">
    <source>
        <dbReference type="SAM" id="Phobius"/>
    </source>
</evidence>
<gene>
    <name evidence="2" type="ORF">DSM104635_01022</name>
</gene>
<reference evidence="3" key="1">
    <citation type="submission" date="2019-12" db="EMBL/GenBank/DDBJ databases">
        <title>Complete genome of Terracaulis silvestris 0127_4.</title>
        <authorList>
            <person name="Vieira S."/>
            <person name="Riedel T."/>
            <person name="Sproer C."/>
            <person name="Pascual J."/>
            <person name="Boedeker C."/>
            <person name="Overmann J."/>
        </authorList>
    </citation>
    <scope>NUCLEOTIDE SEQUENCE [LARGE SCALE GENOMIC DNA]</scope>
    <source>
        <strain evidence="3">0127_4</strain>
    </source>
</reference>
<keyword evidence="1" id="KW-1133">Transmembrane helix</keyword>
<feature type="transmembrane region" description="Helical" evidence="1">
    <location>
        <begin position="99"/>
        <end position="119"/>
    </location>
</feature>
<dbReference type="RefSeq" id="WP_158765161.1">
    <property type="nucleotide sequence ID" value="NZ_CP047045.1"/>
</dbReference>
<dbReference type="EMBL" id="CP047045">
    <property type="protein sequence ID" value="QGZ94206.1"/>
    <property type="molecule type" value="Genomic_DNA"/>
</dbReference>
<dbReference type="KEGG" id="tsv:DSM104635_01022"/>
<keyword evidence="3" id="KW-1185">Reference proteome</keyword>
<accession>A0A6I6MLV5</accession>
<sequence length="236" mass="26162">MPARYQHLRAEQILSTLDKLRDRIVARFPDAGLAGVCSELIETAQHSAKEAAQLARPSYGWRAVSLLLILGGVAAQIAAFKFLRVQSSMLSAPELVQGLEAAVNLLILFGGAVWFVLTLEERGKRRRAMDSLHRLRSLAHVIDMHQLTKDPTIVLDAQKTPASPERTMTQFELTRYLDYCAEMLALIGKLAALYADRMRDSVVIDGVNEIENLTSGLGRKIWQKITIIGALEERGA</sequence>
<keyword evidence="1" id="KW-0472">Membrane</keyword>
<protein>
    <submittedName>
        <fullName evidence="2">Uncharacterized protein</fullName>
    </submittedName>
</protein>
<proteinExistence type="predicted"/>